<dbReference type="SUPFAM" id="SSF50923">
    <property type="entry name" value="Hemopexin-like domain"/>
    <property type="match status" value="1"/>
</dbReference>
<dbReference type="EMBL" id="JASBNA010000020">
    <property type="protein sequence ID" value="KAK7685482.1"/>
    <property type="molecule type" value="Genomic_DNA"/>
</dbReference>
<dbReference type="AlphaFoldDB" id="A0AAW0G705"/>
<proteinExistence type="predicted"/>
<sequence>MSPARAAFQHPTFPDLAFVFYGAQYVIIDARLTGRNRNILFGPRSIRLDWPALAQAGFSTNVDAVLPNPHDKTTAYFFSGSKWALLRVSPPGSPQSALLVDGVKDFKDWKSLKEAQFNHIDAVLPITVGSDPNWAYIFSGDNYVSIQIDPVNGSRGNVRSIADQWGSLNKLGFGRSLDTILPVPGRPHEAYFFKGAKVSRIGNIIHNNWDDTPLDGDSAQAVVSNWPALHDAQFY</sequence>
<dbReference type="InterPro" id="IPR036375">
    <property type="entry name" value="Hemopexin-like_dom_sf"/>
</dbReference>
<feature type="repeat" description="Hemopexin" evidence="1">
    <location>
        <begin position="117"/>
        <end position="168"/>
    </location>
</feature>
<dbReference type="PROSITE" id="PS51642">
    <property type="entry name" value="HEMOPEXIN_2"/>
    <property type="match status" value="1"/>
</dbReference>
<name>A0AAW0G705_9APHY</name>
<comment type="caution">
    <text evidence="2">The sequence shown here is derived from an EMBL/GenBank/DDBJ whole genome shotgun (WGS) entry which is preliminary data.</text>
</comment>
<evidence type="ECO:0000313" key="2">
    <source>
        <dbReference type="EMBL" id="KAK7685482.1"/>
    </source>
</evidence>
<protein>
    <submittedName>
        <fullName evidence="2">Uncharacterized protein</fullName>
    </submittedName>
</protein>
<dbReference type="InterPro" id="IPR018487">
    <property type="entry name" value="Hemopexin-like_repeat"/>
</dbReference>
<evidence type="ECO:0000256" key="1">
    <source>
        <dbReference type="PROSITE-ProRule" id="PRU01011"/>
    </source>
</evidence>
<gene>
    <name evidence="2" type="ORF">QCA50_011346</name>
</gene>
<evidence type="ECO:0000313" key="3">
    <source>
        <dbReference type="Proteomes" id="UP001385951"/>
    </source>
</evidence>
<keyword evidence="3" id="KW-1185">Reference proteome</keyword>
<dbReference type="Gene3D" id="2.110.10.10">
    <property type="entry name" value="Hemopexin-like domain"/>
    <property type="match status" value="2"/>
</dbReference>
<accession>A0AAW0G705</accession>
<reference evidence="2 3" key="1">
    <citation type="submission" date="2022-09" db="EMBL/GenBank/DDBJ databases">
        <authorList>
            <person name="Palmer J.M."/>
        </authorList>
    </citation>
    <scope>NUCLEOTIDE SEQUENCE [LARGE SCALE GENOMIC DNA]</scope>
    <source>
        <strain evidence="2 3">DSM 7382</strain>
    </source>
</reference>
<organism evidence="2 3">
    <name type="scientific">Cerrena zonata</name>
    <dbReference type="NCBI Taxonomy" id="2478898"/>
    <lineage>
        <taxon>Eukaryota</taxon>
        <taxon>Fungi</taxon>
        <taxon>Dikarya</taxon>
        <taxon>Basidiomycota</taxon>
        <taxon>Agaricomycotina</taxon>
        <taxon>Agaricomycetes</taxon>
        <taxon>Polyporales</taxon>
        <taxon>Cerrenaceae</taxon>
        <taxon>Cerrena</taxon>
    </lineage>
</organism>
<dbReference type="Proteomes" id="UP001385951">
    <property type="component" value="Unassembled WGS sequence"/>
</dbReference>